<sequence>MVSKTLTFVTGNKNKLAEVKAMLGKVEGIEIENHDVDLPELQGEPEDICREKTRLAAESIKGPTIVEDTSLCFNALHGLPGPYIKDFLKKLGHEGLNTILAGFEDKSAYSQTIFGYTDGPGHEVHLFPGRCQGRIVPPRGNYFGWDPIFQPDGKEQTFAEMSHEEKNTISHRSRALAGLIQFLQQM</sequence>
<reference evidence="15" key="1">
    <citation type="submission" date="2021-05" db="EMBL/GenBank/DDBJ databases">
        <title>A free-living protist that lacks canonical eukaryotic 1 DNA replication and segregation systems.</title>
        <authorList>
            <person name="Salas-Leiva D.E."/>
            <person name="Tromer E.C."/>
            <person name="Curtis B.A."/>
            <person name="Jerlstrom-Hultqvist J."/>
            <person name="Kolisko M."/>
            <person name="Yi Z."/>
            <person name="Salas-Leiva J.S."/>
            <person name="Gallot-Lavallee L."/>
            <person name="Kops G.J.P.L."/>
            <person name="Archibald J.M."/>
            <person name="Simpson A.G.B."/>
            <person name="Roger A.J."/>
        </authorList>
    </citation>
    <scope>NUCLEOTIDE SEQUENCE</scope>
    <source>
        <strain evidence="15">BICM</strain>
    </source>
</reference>
<evidence type="ECO:0000256" key="13">
    <source>
        <dbReference type="HAMAP-Rule" id="MF_03148"/>
    </source>
</evidence>
<dbReference type="CDD" id="cd00515">
    <property type="entry name" value="HAM1"/>
    <property type="match status" value="1"/>
</dbReference>
<dbReference type="EC" id="3.6.1.66" evidence="13"/>
<comment type="catalytic activity">
    <reaction evidence="11">
        <text>dITP + H2O = dIMP + diphosphate + H(+)</text>
        <dbReference type="Rhea" id="RHEA:28342"/>
        <dbReference type="ChEBI" id="CHEBI:15377"/>
        <dbReference type="ChEBI" id="CHEBI:15378"/>
        <dbReference type="ChEBI" id="CHEBI:33019"/>
        <dbReference type="ChEBI" id="CHEBI:61194"/>
        <dbReference type="ChEBI" id="CHEBI:61382"/>
        <dbReference type="EC" id="3.6.1.66"/>
    </reaction>
    <physiologicalReaction direction="left-to-right" evidence="11">
        <dbReference type="Rhea" id="RHEA:28343"/>
    </physiologicalReaction>
</comment>
<evidence type="ECO:0000256" key="10">
    <source>
        <dbReference type="ARBA" id="ARBA00093218"/>
    </source>
</evidence>
<dbReference type="GO" id="GO:0009117">
    <property type="term" value="P:nucleotide metabolic process"/>
    <property type="evidence" value="ECO:0007669"/>
    <property type="project" value="UniProtKB-KW"/>
</dbReference>
<comment type="caution">
    <text evidence="15">The sequence shown here is derived from an EMBL/GenBank/DDBJ whole genome shotgun (WGS) entry which is preliminary data.</text>
</comment>
<evidence type="ECO:0000256" key="7">
    <source>
        <dbReference type="ARBA" id="ARBA00022842"/>
    </source>
</evidence>
<comment type="catalytic activity">
    <reaction evidence="10">
        <text>ITP + H2O = IMP + diphosphate + H(+)</text>
        <dbReference type="Rhea" id="RHEA:29399"/>
        <dbReference type="ChEBI" id="CHEBI:15377"/>
        <dbReference type="ChEBI" id="CHEBI:15378"/>
        <dbReference type="ChEBI" id="CHEBI:33019"/>
        <dbReference type="ChEBI" id="CHEBI:58053"/>
        <dbReference type="ChEBI" id="CHEBI:61402"/>
        <dbReference type="EC" id="3.6.1.66"/>
    </reaction>
    <physiologicalReaction direction="left-to-right" evidence="10">
        <dbReference type="Rhea" id="RHEA:29400"/>
    </physiologicalReaction>
</comment>
<dbReference type="OrthoDB" id="6288734at2759"/>
<dbReference type="FunFam" id="3.90.950.10:FF:000003">
    <property type="entry name" value="Inosine triphosphate pyrophosphatase"/>
    <property type="match status" value="1"/>
</dbReference>
<comment type="function">
    <text evidence="13">Pyrophosphatase that hydrolyzes non-canonical purine nucleotides such as inosine triphosphate (ITP), deoxyinosine triphosphate (dITP) or xanthosine 5'-triphosphate (XTP) to their respective monophosphate derivatives. The enzyme does not distinguish between the deoxy- and ribose forms. Probably excludes non-canonical purines from RNA and DNA precursor pools, thus preventing their incorporation into RNA and DNA and avoiding chromosomal lesions.</text>
</comment>
<keyword evidence="8 13" id="KW-0546">Nucleotide metabolism</keyword>
<evidence type="ECO:0000256" key="8">
    <source>
        <dbReference type="ARBA" id="ARBA00023080"/>
    </source>
</evidence>
<feature type="binding site" evidence="13">
    <location>
        <position position="166"/>
    </location>
    <ligand>
        <name>ITP</name>
        <dbReference type="ChEBI" id="CHEBI:61402"/>
    </ligand>
</feature>
<dbReference type="Proteomes" id="UP000717585">
    <property type="component" value="Unassembled WGS sequence"/>
</dbReference>
<keyword evidence="6 13" id="KW-0378">Hydrolase</keyword>
<dbReference type="HAMAP" id="MF_03148">
    <property type="entry name" value="HAM1_NTPase"/>
    <property type="match status" value="1"/>
</dbReference>
<dbReference type="InterPro" id="IPR027502">
    <property type="entry name" value="ITPase"/>
</dbReference>
<dbReference type="PANTHER" id="PTHR11067">
    <property type="entry name" value="INOSINE TRIPHOSPHATE PYROPHOSPHATASE/HAM1 PROTEIN"/>
    <property type="match status" value="1"/>
</dbReference>
<evidence type="ECO:0000256" key="3">
    <source>
        <dbReference type="ARBA" id="ARBA00022490"/>
    </source>
</evidence>
<evidence type="ECO:0000256" key="12">
    <source>
        <dbReference type="ARBA" id="ARBA00093271"/>
    </source>
</evidence>
<dbReference type="AlphaFoldDB" id="A0A8J6B0H8"/>
<protein>
    <recommendedName>
        <fullName evidence="13">Inosine triphosphate pyrophosphatase</fullName>
        <shortName evidence="13">ITPase</shortName>
        <shortName evidence="13">Inosine triphosphatase</shortName>
        <ecNumber evidence="13">3.6.1.66</ecNumber>
    </recommendedName>
    <alternativeName>
        <fullName evidence="13">Non-canonical purine NTP pyrophosphatase</fullName>
    </alternativeName>
    <alternativeName>
        <fullName evidence="13">Non-standard purine NTP pyrophosphatase</fullName>
    </alternativeName>
    <alternativeName>
        <fullName evidence="13">Nucleoside-triphosphate diphosphatase</fullName>
    </alternativeName>
    <alternativeName>
        <fullName evidence="13">Nucleoside-triphosphate pyrophosphatase</fullName>
        <shortName evidence="13">NTPase</shortName>
    </alternativeName>
    <alternativeName>
        <fullName evidence="13">XTP/dITP diphosphatase</fullName>
    </alternativeName>
</protein>
<evidence type="ECO:0000256" key="1">
    <source>
        <dbReference type="ARBA" id="ARBA00004496"/>
    </source>
</evidence>
<keyword evidence="7 13" id="KW-0460">Magnesium</keyword>
<feature type="binding site" evidence="13">
    <location>
        <begin position="171"/>
        <end position="172"/>
    </location>
    <ligand>
        <name>ITP</name>
        <dbReference type="ChEBI" id="CHEBI:61402"/>
    </ligand>
</feature>
<evidence type="ECO:0000256" key="2">
    <source>
        <dbReference type="ARBA" id="ARBA00008023"/>
    </source>
</evidence>
<evidence type="ECO:0000256" key="11">
    <source>
        <dbReference type="ARBA" id="ARBA00093255"/>
    </source>
</evidence>
<name>A0A8J6B0H8_9EUKA</name>
<evidence type="ECO:0000313" key="16">
    <source>
        <dbReference type="Proteomes" id="UP000717585"/>
    </source>
</evidence>
<dbReference type="GO" id="GO:0035870">
    <property type="term" value="F:dITP diphosphatase activity"/>
    <property type="evidence" value="ECO:0007669"/>
    <property type="project" value="UniProtKB-UniRule"/>
</dbReference>
<dbReference type="NCBIfam" id="TIGR00042">
    <property type="entry name" value="RdgB/HAM1 family non-canonical purine NTP pyrophosphatase"/>
    <property type="match status" value="1"/>
</dbReference>
<dbReference type="InterPro" id="IPR029001">
    <property type="entry name" value="ITPase-like_fam"/>
</dbReference>
<accession>A0A8J6B0H8</accession>
<dbReference type="PANTHER" id="PTHR11067:SF9">
    <property type="entry name" value="INOSINE TRIPHOSPHATE PYROPHOSPHATASE"/>
    <property type="match status" value="1"/>
</dbReference>
<comment type="catalytic activity">
    <reaction evidence="13">
        <text>XTP + H2O = XMP + diphosphate + H(+)</text>
        <dbReference type="Rhea" id="RHEA:28610"/>
        <dbReference type="ChEBI" id="CHEBI:15377"/>
        <dbReference type="ChEBI" id="CHEBI:15378"/>
        <dbReference type="ChEBI" id="CHEBI:33019"/>
        <dbReference type="ChEBI" id="CHEBI:57464"/>
        <dbReference type="ChEBI" id="CHEBI:61314"/>
        <dbReference type="EC" id="3.6.1.66"/>
    </reaction>
</comment>
<dbReference type="GO" id="GO:0036222">
    <property type="term" value="F:XTP diphosphatase activity"/>
    <property type="evidence" value="ECO:0007669"/>
    <property type="project" value="UniProtKB-UniRule"/>
</dbReference>
<dbReference type="SUPFAM" id="SSF52972">
    <property type="entry name" value="ITPase-like"/>
    <property type="match status" value="1"/>
</dbReference>
<organism evidence="15 16">
    <name type="scientific">Carpediemonas membranifera</name>
    <dbReference type="NCBI Taxonomy" id="201153"/>
    <lineage>
        <taxon>Eukaryota</taxon>
        <taxon>Metamonada</taxon>
        <taxon>Carpediemonas-like organisms</taxon>
        <taxon>Carpediemonas</taxon>
    </lineage>
</organism>
<feature type="binding site" evidence="13">
    <location>
        <begin position="143"/>
        <end position="146"/>
    </location>
    <ligand>
        <name>ITP</name>
        <dbReference type="ChEBI" id="CHEBI:61402"/>
    </ligand>
</feature>
<comment type="similarity">
    <text evidence="2 13 14">Belongs to the HAM1 NTPase family.</text>
</comment>
<keyword evidence="3 13" id="KW-0963">Cytoplasm</keyword>
<dbReference type="Gene3D" id="3.90.950.10">
    <property type="match status" value="1"/>
</dbReference>
<evidence type="ECO:0000256" key="5">
    <source>
        <dbReference type="ARBA" id="ARBA00022741"/>
    </source>
</evidence>
<comment type="cofactor">
    <cofactor evidence="13">
        <name>Mg(2+)</name>
        <dbReference type="ChEBI" id="CHEBI:18420"/>
    </cofactor>
    <cofactor evidence="13">
        <name>Mn(2+)</name>
        <dbReference type="ChEBI" id="CHEBI:29035"/>
    </cofactor>
    <text evidence="13">Binds 1 divalent metal cation per subunit; can use either Mg(2+) or Mn(2+).</text>
</comment>
<dbReference type="EMBL" id="JAHDYR010000053">
    <property type="protein sequence ID" value="KAG9391639.1"/>
    <property type="molecule type" value="Genomic_DNA"/>
</dbReference>
<keyword evidence="4 13" id="KW-0479">Metal-binding</keyword>
<evidence type="ECO:0000256" key="14">
    <source>
        <dbReference type="RuleBase" id="RU003781"/>
    </source>
</evidence>
<feature type="binding site" evidence="13">
    <location>
        <position position="40"/>
    </location>
    <ligand>
        <name>Mg(2+)</name>
        <dbReference type="ChEBI" id="CHEBI:18420"/>
    </ligand>
</feature>
<dbReference type="InterPro" id="IPR002637">
    <property type="entry name" value="RdgB/HAM1"/>
</dbReference>
<dbReference type="GO" id="GO:0046872">
    <property type="term" value="F:metal ion binding"/>
    <property type="evidence" value="ECO:0007669"/>
    <property type="project" value="UniProtKB-KW"/>
</dbReference>
<keyword evidence="16" id="KW-1185">Reference proteome</keyword>
<proteinExistence type="inferred from homology"/>
<comment type="catalytic activity">
    <reaction evidence="12">
        <text>N(6)-hydroxy-dATP + H2O = N(6)-hydroxy-dAMP + diphosphate + H(+)</text>
        <dbReference type="Rhea" id="RHEA:83971"/>
        <dbReference type="ChEBI" id="CHEBI:15377"/>
        <dbReference type="ChEBI" id="CHEBI:15378"/>
        <dbReference type="ChEBI" id="CHEBI:33019"/>
        <dbReference type="ChEBI" id="CHEBI:233529"/>
        <dbReference type="ChEBI" id="CHEBI:233530"/>
    </reaction>
    <physiologicalReaction direction="left-to-right" evidence="12">
        <dbReference type="Rhea" id="RHEA:83972"/>
    </physiologicalReaction>
</comment>
<dbReference type="GO" id="GO:0005737">
    <property type="term" value="C:cytoplasm"/>
    <property type="evidence" value="ECO:0007669"/>
    <property type="project" value="UniProtKB-SubCell"/>
</dbReference>
<evidence type="ECO:0000256" key="9">
    <source>
        <dbReference type="ARBA" id="ARBA00054940"/>
    </source>
</evidence>
<keyword evidence="13" id="KW-0464">Manganese</keyword>
<gene>
    <name evidence="15" type="ORF">J8273_6404</name>
</gene>
<evidence type="ECO:0000256" key="6">
    <source>
        <dbReference type="ARBA" id="ARBA00022801"/>
    </source>
</evidence>
<feature type="binding site" evidence="13">
    <location>
        <begin position="10"/>
        <end position="15"/>
    </location>
    <ligand>
        <name>ITP</name>
        <dbReference type="ChEBI" id="CHEBI:61402"/>
    </ligand>
</feature>
<dbReference type="GO" id="GO:0000166">
    <property type="term" value="F:nucleotide binding"/>
    <property type="evidence" value="ECO:0007669"/>
    <property type="project" value="UniProtKB-KW"/>
</dbReference>
<comment type="function">
    <text evidence="9">Pyrophosphatase that hydrolyzes the non-canonical purine nucleotides inosine triphosphate (ITP), deoxyinosine triphosphate (dITP) as well as 2'-deoxy-N-6-hydroxylaminopurine triphosphate (dHAPTP) and xanthosine 5'-triphosphate (XTP) to their respective monophosphate derivatives. The enzyme does not distinguish between the deoxy- and ribose forms. Probably excludes non-canonical purines from RNA and DNA precursor pools, thus preventing their incorporation into RNA and DNA and avoiding chromosomal lesions.</text>
</comment>
<feature type="binding site" evidence="13">
    <location>
        <position position="52"/>
    </location>
    <ligand>
        <name>ITP</name>
        <dbReference type="ChEBI" id="CHEBI:61402"/>
    </ligand>
</feature>
<dbReference type="GO" id="GO:0009204">
    <property type="term" value="P:deoxyribonucleoside triphosphate catabolic process"/>
    <property type="evidence" value="ECO:0007669"/>
    <property type="project" value="UniProtKB-UniRule"/>
</dbReference>
<evidence type="ECO:0000313" key="15">
    <source>
        <dbReference type="EMBL" id="KAG9391639.1"/>
    </source>
</evidence>
<dbReference type="Pfam" id="PF01725">
    <property type="entry name" value="Ham1p_like"/>
    <property type="match status" value="1"/>
</dbReference>
<feature type="binding site" evidence="13">
    <location>
        <begin position="68"/>
        <end position="69"/>
    </location>
    <ligand>
        <name>ITP</name>
        <dbReference type="ChEBI" id="CHEBI:61402"/>
    </ligand>
</feature>
<comment type="subunit">
    <text evidence="13">Homodimer.</text>
</comment>
<keyword evidence="5 13" id="KW-0547">Nucleotide-binding</keyword>
<feature type="binding site" evidence="13">
    <location>
        <position position="68"/>
    </location>
    <ligand>
        <name>Mg(2+)</name>
        <dbReference type="ChEBI" id="CHEBI:18420"/>
    </ligand>
</feature>
<comment type="subcellular location">
    <subcellularLocation>
        <location evidence="1 13">Cytoplasm</location>
    </subcellularLocation>
</comment>
<evidence type="ECO:0000256" key="4">
    <source>
        <dbReference type="ARBA" id="ARBA00022723"/>
    </source>
</evidence>
<dbReference type="GO" id="GO:0036220">
    <property type="term" value="F:ITP diphosphatase activity"/>
    <property type="evidence" value="ECO:0007669"/>
    <property type="project" value="UniProtKB-UniRule"/>
</dbReference>